<dbReference type="PROSITE" id="PS50181">
    <property type="entry name" value="FBOX"/>
    <property type="match status" value="1"/>
</dbReference>
<dbReference type="Proteomes" id="UP000274922">
    <property type="component" value="Unassembled WGS sequence"/>
</dbReference>
<dbReference type="Gene3D" id="1.20.1280.50">
    <property type="match status" value="1"/>
</dbReference>
<dbReference type="EMBL" id="ML014204">
    <property type="protein sequence ID" value="RKP00684.1"/>
    <property type="molecule type" value="Genomic_DNA"/>
</dbReference>
<dbReference type="InterPro" id="IPR036047">
    <property type="entry name" value="F-box-like_dom_sf"/>
</dbReference>
<evidence type="ECO:0000313" key="4">
    <source>
        <dbReference type="Proteomes" id="UP000274922"/>
    </source>
</evidence>
<organism evidence="3 4">
    <name type="scientific">Caulochytrium protostelioides</name>
    <dbReference type="NCBI Taxonomy" id="1555241"/>
    <lineage>
        <taxon>Eukaryota</taxon>
        <taxon>Fungi</taxon>
        <taxon>Fungi incertae sedis</taxon>
        <taxon>Chytridiomycota</taxon>
        <taxon>Chytridiomycota incertae sedis</taxon>
        <taxon>Chytridiomycetes</taxon>
        <taxon>Caulochytriales</taxon>
        <taxon>Caulochytriaceae</taxon>
        <taxon>Caulochytrium</taxon>
    </lineage>
</organism>
<reference evidence="4" key="1">
    <citation type="journal article" date="2018" name="Nat. Microbiol.">
        <title>Leveraging single-cell genomics to expand the fungal tree of life.</title>
        <authorList>
            <person name="Ahrendt S.R."/>
            <person name="Quandt C.A."/>
            <person name="Ciobanu D."/>
            <person name="Clum A."/>
            <person name="Salamov A."/>
            <person name="Andreopoulos B."/>
            <person name="Cheng J.F."/>
            <person name="Woyke T."/>
            <person name="Pelin A."/>
            <person name="Henrissat B."/>
            <person name="Reynolds N.K."/>
            <person name="Benny G.L."/>
            <person name="Smith M.E."/>
            <person name="James T.Y."/>
            <person name="Grigoriev I.V."/>
        </authorList>
    </citation>
    <scope>NUCLEOTIDE SEQUENCE [LARGE SCALE GENOMIC DNA]</scope>
    <source>
        <strain evidence="4">ATCC 52028</strain>
    </source>
</reference>
<name>A0A4P9X684_9FUNG</name>
<evidence type="ECO:0000256" key="1">
    <source>
        <dbReference type="SAM" id="MobiDB-lite"/>
    </source>
</evidence>
<dbReference type="STRING" id="1555241.A0A4P9X684"/>
<dbReference type="SUPFAM" id="SSF81383">
    <property type="entry name" value="F-box domain"/>
    <property type="match status" value="1"/>
</dbReference>
<protein>
    <recommendedName>
        <fullName evidence="2">F-box domain-containing protein</fullName>
    </recommendedName>
</protein>
<feature type="region of interest" description="Disordered" evidence="1">
    <location>
        <begin position="301"/>
        <end position="327"/>
    </location>
</feature>
<feature type="domain" description="F-box" evidence="2">
    <location>
        <begin position="1"/>
        <end position="47"/>
    </location>
</feature>
<dbReference type="InterPro" id="IPR001810">
    <property type="entry name" value="F-box_dom"/>
</dbReference>
<proteinExistence type="predicted"/>
<sequence>MISLTTLPAELLTAILRHLPPHEALRVGATCRATHELMASDAFWSDYAVTRFGLTAVAEVRNASVVDTAADTVIDHDGGISRHGAIYRRLHLAARRADATTFHGAHLPTHYWQRVPDPTTTTGVALKLTSVCWLDVAADLPGVLPGWYQPEWRIRSPISRNNAEIMLSAEVHVPPDRAVVAPAMATPQAAAEADAQQHVTHGDDIVYAESRVRLGSTRVLHPATRHRATLNTTEWSVVQGAPIEVVRPPAAAPGASHRAGRAVHVRLRMRDIAPVWKVGIVIDTVALRPIDVAETHTWRRRDDGVFEPLPGPSPAPDAPPTGAATATPTTQASFAAGLGRVVDLVLPHIRIGGPFRPPPTE</sequence>
<dbReference type="Pfam" id="PF12937">
    <property type="entry name" value="F-box-like"/>
    <property type="match status" value="1"/>
</dbReference>
<feature type="compositionally biased region" description="Pro residues" evidence="1">
    <location>
        <begin position="309"/>
        <end position="319"/>
    </location>
</feature>
<accession>A0A4P9X684</accession>
<keyword evidence="4" id="KW-1185">Reference proteome</keyword>
<evidence type="ECO:0000259" key="2">
    <source>
        <dbReference type="PROSITE" id="PS50181"/>
    </source>
</evidence>
<gene>
    <name evidence="3" type="ORF">CXG81DRAFT_26629</name>
</gene>
<dbReference type="AlphaFoldDB" id="A0A4P9X684"/>
<evidence type="ECO:0000313" key="3">
    <source>
        <dbReference type="EMBL" id="RKP00684.1"/>
    </source>
</evidence>